<keyword evidence="1" id="KW-0812">Transmembrane</keyword>
<proteinExistence type="predicted"/>
<dbReference type="RefSeq" id="WP_006702724.1">
    <property type="nucleotide sequence ID" value="NZ_KI391971.1"/>
</dbReference>
<name>D0BKG5_9LACT</name>
<feature type="transmembrane region" description="Helical" evidence="1">
    <location>
        <begin position="165"/>
        <end position="186"/>
    </location>
</feature>
<dbReference type="AlphaFoldDB" id="D0BKG5"/>
<keyword evidence="1" id="KW-0472">Membrane</keyword>
<keyword evidence="3" id="KW-1185">Reference proteome</keyword>
<dbReference type="eggNOG" id="ENOG502ZPEQ">
    <property type="taxonomic scope" value="Bacteria"/>
</dbReference>
<dbReference type="Proteomes" id="UP000002939">
    <property type="component" value="Unassembled WGS sequence"/>
</dbReference>
<dbReference type="HOGENOM" id="CLU_768960_0_0_9"/>
<feature type="transmembrane region" description="Helical" evidence="1">
    <location>
        <begin position="260"/>
        <end position="281"/>
    </location>
</feature>
<feature type="transmembrane region" description="Helical" evidence="1">
    <location>
        <begin position="12"/>
        <end position="37"/>
    </location>
</feature>
<feature type="transmembrane region" description="Helical" evidence="1">
    <location>
        <begin position="293"/>
        <end position="312"/>
    </location>
</feature>
<protein>
    <submittedName>
        <fullName evidence="2">Uncharacterized protein</fullName>
    </submittedName>
</protein>
<dbReference type="EMBL" id="ACRF02000013">
    <property type="protein sequence ID" value="EEW93568.1"/>
    <property type="molecule type" value="Genomic_DNA"/>
</dbReference>
<reference evidence="2" key="1">
    <citation type="submission" date="2009-09" db="EMBL/GenBank/DDBJ databases">
        <authorList>
            <consortium name="The Broad Institute Genome Sequencing Platform"/>
            <person name="Ward D."/>
            <person name="Feldgarden M."/>
            <person name="Earl A."/>
            <person name="Young S.K."/>
            <person name="Zeng Q."/>
            <person name="Koehrsen M."/>
            <person name="Alvarado L."/>
            <person name="Berlin A."/>
            <person name="Bochicchio J."/>
            <person name="Borenstein D."/>
            <person name="Chapman S.B."/>
            <person name="Chen Z."/>
            <person name="Engels R."/>
            <person name="Freedman E."/>
            <person name="Gellesch M."/>
            <person name="Goldberg J."/>
            <person name="Griggs A."/>
            <person name="Gujja S."/>
            <person name="Heilman E."/>
            <person name="Heiman D."/>
            <person name="Hepburn T."/>
            <person name="Howarth C."/>
            <person name="Jen D."/>
            <person name="Larson L."/>
            <person name="Lewis B."/>
            <person name="Mehta T."/>
            <person name="Park D."/>
            <person name="Pearson M."/>
            <person name="Roberts A."/>
            <person name="Saif S."/>
            <person name="Shea T."/>
            <person name="Shenoy N."/>
            <person name="Sisk P."/>
            <person name="Stolte C."/>
            <person name="Sykes S."/>
            <person name="Thomson T."/>
            <person name="Walk T."/>
            <person name="White J."/>
            <person name="Yandava C."/>
            <person name="Sibley C.D."/>
            <person name="Field T.R."/>
            <person name="Grinwis M."/>
            <person name="Eshaghurshan C.S."/>
            <person name="Surette M.G."/>
            <person name="Haas B."/>
            <person name="Nusbaum C."/>
            <person name="Birren B."/>
        </authorList>
    </citation>
    <scope>NUCLEOTIDE SEQUENCE [LARGE SCALE GENOMIC DNA]</scope>
    <source>
        <strain evidence="2">ATCC 700633</strain>
    </source>
</reference>
<gene>
    <name evidence="2" type="ORF">HMPREF0446_00450</name>
</gene>
<evidence type="ECO:0000313" key="3">
    <source>
        <dbReference type="Proteomes" id="UP000002939"/>
    </source>
</evidence>
<sequence>MKKFSSIKLDYNYLVSTGYFIKLPIIMVVMFILLIGYNKWVPTETPQKVLNTQFMMMDDLQALIAKDYSIPSNVREESEIQIAQIYQNLSEENFSYKKPVTSKKLLSIYTERIRLLNTLKTLLPNYIDKLPDISKLEDEKIILEYLSESNQDYLHYKTSYVVIKIILYFLSLGGFLFLYIFMVTNFHKRKLSHKSLLKALPISMAQLNKDEWFYTLGLFYFLPVIIILIGISLYCIALGINFFNYPFLIGTIEGSKIYPASHLLLISIFYPVVSTYIYFILEKIFVFLFKDEILSIICLLTLIGTCSIFGLFNTPFGMMIVLPMIQNNQSLTMGFLLLTTCMLLTFYVTNYLFIKFLDIR</sequence>
<keyword evidence="1" id="KW-1133">Transmembrane helix</keyword>
<evidence type="ECO:0000256" key="1">
    <source>
        <dbReference type="SAM" id="Phobius"/>
    </source>
</evidence>
<dbReference type="STRING" id="626369.HMPREF0446_00450"/>
<organism evidence="2 3">
    <name type="scientific">Granulicatella elegans ATCC 700633</name>
    <dbReference type="NCBI Taxonomy" id="626369"/>
    <lineage>
        <taxon>Bacteria</taxon>
        <taxon>Bacillati</taxon>
        <taxon>Bacillota</taxon>
        <taxon>Bacilli</taxon>
        <taxon>Lactobacillales</taxon>
        <taxon>Carnobacteriaceae</taxon>
        <taxon>Granulicatella</taxon>
    </lineage>
</organism>
<comment type="caution">
    <text evidence="2">The sequence shown here is derived from an EMBL/GenBank/DDBJ whole genome shotgun (WGS) entry which is preliminary data.</text>
</comment>
<feature type="transmembrane region" description="Helical" evidence="1">
    <location>
        <begin position="332"/>
        <end position="354"/>
    </location>
</feature>
<evidence type="ECO:0000313" key="2">
    <source>
        <dbReference type="EMBL" id="EEW93568.1"/>
    </source>
</evidence>
<accession>D0BKG5</accession>
<reference evidence="2" key="2">
    <citation type="submission" date="2011-10" db="EMBL/GenBank/DDBJ databases">
        <title>The Genome Sequence of Granulicatella elegans ATCC 700633.</title>
        <authorList>
            <consortium name="The Broad Institute Genome Sequencing Platform"/>
            <consortium name="The Broad Institute Genome Sequencing Center for Infectious Disease"/>
            <person name="Earl A."/>
            <person name="Ward D."/>
            <person name="Feldgarden M."/>
            <person name="Gevers D."/>
            <person name="Sibley C.D."/>
            <person name="Field T.R."/>
            <person name="Grinwis M."/>
            <person name="Eshaghurshan C.S."/>
            <person name="Surette M.G."/>
            <person name="Young S.K."/>
            <person name="Zeng Q."/>
            <person name="Gargeya S."/>
            <person name="Fitzgerald M."/>
            <person name="Haas B."/>
            <person name="Abouelleil A."/>
            <person name="Alvarado L."/>
            <person name="Arachchi H.M."/>
            <person name="Berlin A."/>
            <person name="Brown A."/>
            <person name="Chapman S.B."/>
            <person name="Chen Z."/>
            <person name="Dunbar C."/>
            <person name="Freedman E."/>
            <person name="Gearin G."/>
            <person name="Goldberg J."/>
            <person name="Griggs A."/>
            <person name="Gujja S."/>
            <person name="Heiman D."/>
            <person name="Howarth C."/>
            <person name="Larson L."/>
            <person name="Lui A."/>
            <person name="MacDonald P.J.P."/>
            <person name="Montmayeur A."/>
            <person name="Murphy C."/>
            <person name="Neiman D."/>
            <person name="Pearson M."/>
            <person name="Priest M."/>
            <person name="Roberts A."/>
            <person name="Saif S."/>
            <person name="Shea T."/>
            <person name="Shenoy N."/>
            <person name="Sisk P."/>
            <person name="Stolte C."/>
            <person name="Sykes S."/>
            <person name="Wortman J."/>
            <person name="Nusbaum C."/>
            <person name="Birren B."/>
        </authorList>
    </citation>
    <scope>NUCLEOTIDE SEQUENCE [LARGE SCALE GENOMIC DNA]</scope>
    <source>
        <strain evidence="2">ATCC 700633</strain>
    </source>
</reference>
<feature type="transmembrane region" description="Helical" evidence="1">
    <location>
        <begin position="212"/>
        <end position="240"/>
    </location>
</feature>